<dbReference type="GeneID" id="71067999"/>
<gene>
    <name evidence="2" type="ORF">EP57_11600</name>
</gene>
<dbReference type="InterPro" id="IPR025331">
    <property type="entry name" value="TNT"/>
</dbReference>
<dbReference type="STRING" id="1552123.EP57_11600"/>
<dbReference type="AlphaFoldDB" id="A0A099W6F1"/>
<evidence type="ECO:0000313" key="2">
    <source>
        <dbReference type="EMBL" id="KGL39705.1"/>
    </source>
</evidence>
<dbReference type="RefSeq" id="WP_241480724.1">
    <property type="nucleotide sequence ID" value="NZ_CBCSHQ010000010.1"/>
</dbReference>
<protein>
    <recommendedName>
        <fullName evidence="1">TNT domain-containing protein</fullName>
    </recommendedName>
</protein>
<reference evidence="2 3" key="1">
    <citation type="submission" date="2014-05" db="EMBL/GenBank/DDBJ databases">
        <title>Novel Listeriaceae from food processing environments.</title>
        <authorList>
            <person name="den Bakker H.C."/>
        </authorList>
    </citation>
    <scope>NUCLEOTIDE SEQUENCE [LARGE SCALE GENOMIC DNA]</scope>
    <source>
        <strain evidence="2 3">FSL A5-0281</strain>
    </source>
</reference>
<dbReference type="Proteomes" id="UP000029844">
    <property type="component" value="Unassembled WGS sequence"/>
</dbReference>
<proteinExistence type="predicted"/>
<dbReference type="EMBL" id="JNFA01000025">
    <property type="protein sequence ID" value="KGL39705.1"/>
    <property type="molecule type" value="Genomic_DNA"/>
</dbReference>
<keyword evidence="3" id="KW-1185">Reference proteome</keyword>
<evidence type="ECO:0000259" key="1">
    <source>
        <dbReference type="Pfam" id="PF14021"/>
    </source>
</evidence>
<comment type="caution">
    <text evidence="2">The sequence shown here is derived from an EMBL/GenBank/DDBJ whole genome shotgun (WGS) entry which is preliminary data.</text>
</comment>
<name>A0A099W6F1_9LIST</name>
<dbReference type="GO" id="GO:0050135">
    <property type="term" value="F:NADP+ nucleosidase activity"/>
    <property type="evidence" value="ECO:0007669"/>
    <property type="project" value="InterPro"/>
</dbReference>
<organism evidence="2 3">
    <name type="scientific">Listeria booriae</name>
    <dbReference type="NCBI Taxonomy" id="1552123"/>
    <lineage>
        <taxon>Bacteria</taxon>
        <taxon>Bacillati</taxon>
        <taxon>Bacillota</taxon>
        <taxon>Bacilli</taxon>
        <taxon>Bacillales</taxon>
        <taxon>Listeriaceae</taxon>
        <taxon>Listeria</taxon>
    </lineage>
</organism>
<sequence length="502" mass="56343">MDFKLNIGELEEVLTSLHKMKASLETLDSVLVNVQDAVGKQKGKLADALSIEFGAHRDDISRQRGTVTKLYTYLESYVSDLKSIDSPTYRNRDMLVDARGLQRLAETQRDILDHAKSDVFRVPQPSIGALPDDPDELWVMRHNQGLMEDLDDYLRQKLTQLQQEEGEGLHRISQDMRRLMEMDHAHASEIEKDYRQYDRNKVRQIGASTRDSIFGFGKRAIESLKHPEKHLESIAMLMKNLKSDPSGTAGMFWNGIVESYLEPYKKGDAYGLASSTILFASLFGITKGINDLGKIKKVNKINTNSKVNALSDELGAVAKPFTPKKISLANGEIAYQSKNGALVRSIKYLDESGNIKWPKADGFVVDSAGKAITFDAKLKAGQVIDRYGDPFGKFTSPVENGKILEYDTRGLPYPESVKPYYQYKVMKDINLENVKEAFGKLDMGNQRKLLESMKDYKFTFEDIASPQQGKIAEVFGAGGGSQIQLGTVVDWYEKLGLLKEVK</sequence>
<dbReference type="eggNOG" id="ENOG50331ZC">
    <property type="taxonomic scope" value="Bacteria"/>
</dbReference>
<evidence type="ECO:0000313" key="3">
    <source>
        <dbReference type="Proteomes" id="UP000029844"/>
    </source>
</evidence>
<dbReference type="Pfam" id="PF14021">
    <property type="entry name" value="TNT"/>
    <property type="match status" value="1"/>
</dbReference>
<accession>A0A099W6F1</accession>
<feature type="domain" description="TNT" evidence="1">
    <location>
        <begin position="378"/>
        <end position="449"/>
    </location>
</feature>